<protein>
    <recommendedName>
        <fullName evidence="3">DUF1800 domain-containing protein</fullName>
    </recommendedName>
</protein>
<dbReference type="Proteomes" id="UP000019140">
    <property type="component" value="Unassembled WGS sequence"/>
</dbReference>
<comment type="caution">
    <text evidence="1">The sequence shown here is derived from an EMBL/GenBank/DDBJ whole genome shotgun (WGS) entry which is preliminary data.</text>
</comment>
<name>W4MFT7_9BACT</name>
<organism evidence="1 2">
    <name type="scientific">Candidatus Entotheonella gemina</name>
    <dbReference type="NCBI Taxonomy" id="1429439"/>
    <lineage>
        <taxon>Bacteria</taxon>
        <taxon>Pseudomonadati</taxon>
        <taxon>Nitrospinota/Tectimicrobiota group</taxon>
        <taxon>Candidatus Tectimicrobiota</taxon>
        <taxon>Candidatus Entotheonellia</taxon>
        <taxon>Candidatus Entotheonellales</taxon>
        <taxon>Candidatus Entotheonellaceae</taxon>
        <taxon>Candidatus Entotheonella</taxon>
    </lineage>
</organism>
<dbReference type="AlphaFoldDB" id="W4MFT7"/>
<dbReference type="HOGENOM" id="CLU_026001_1_2_7"/>
<dbReference type="EMBL" id="AZHX01000197">
    <property type="protein sequence ID" value="ETX08522.1"/>
    <property type="molecule type" value="Genomic_DNA"/>
</dbReference>
<keyword evidence="2" id="KW-1185">Reference proteome</keyword>
<evidence type="ECO:0000313" key="1">
    <source>
        <dbReference type="EMBL" id="ETX08522.1"/>
    </source>
</evidence>
<dbReference type="InterPro" id="IPR014917">
    <property type="entry name" value="DUF1800"/>
</dbReference>
<sequence>MADHDIALMAHLMRRAGFGAPYEALEAWAAKGYEAAVEELLHPEHQPDGIEMDVMERYFIEWRELLAGGTAYWTWRMINSQRPLQEKIALFWHGILCTGHSKCENPRQQLVEFDMFRRLGLGSFRDILLEISRDPAMVFYLDNCMSHKDAINENYGRELLELFSMGVGMDGHPNYTEDDVKACARAFTGWTITNAIPRYPYGRYASHFIYNTADHDDGEKTFLGETGRFNGDDIIDIIVKQPATARFVSRHLYNFFVADDVQVPAWQDTPPPDPEAIHMLETAYFESNYEIRAMLRVLFNADFFKKARFAKVKSPVETVVGTMRLVGDFTTPKPGLPEIVAEMRYMGQDLANPPTVEGWHMGKEWLDSGTLVERINFTADQVGNVNLPGVRAIIDRLGSEGPTLSAEHVAQGCLKMLGHYELPEDTYDMLVAHAQKDGELRTDADNFSQRVGQMLQLIVATQEYLFA</sequence>
<reference evidence="1 2" key="1">
    <citation type="journal article" date="2014" name="Nature">
        <title>An environmental bacterial taxon with a large and distinct metabolic repertoire.</title>
        <authorList>
            <person name="Wilson M.C."/>
            <person name="Mori T."/>
            <person name="Ruckert C."/>
            <person name="Uria A.R."/>
            <person name="Helf M.J."/>
            <person name="Takada K."/>
            <person name="Gernert C."/>
            <person name="Steffens U.A."/>
            <person name="Heycke N."/>
            <person name="Schmitt S."/>
            <person name="Rinke C."/>
            <person name="Helfrich E.J."/>
            <person name="Brachmann A.O."/>
            <person name="Gurgui C."/>
            <person name="Wakimoto T."/>
            <person name="Kracht M."/>
            <person name="Crusemann M."/>
            <person name="Hentschel U."/>
            <person name="Abe I."/>
            <person name="Matsunaga S."/>
            <person name="Kalinowski J."/>
            <person name="Takeyama H."/>
            <person name="Piel J."/>
        </authorList>
    </citation>
    <scope>NUCLEOTIDE SEQUENCE [LARGE SCALE GENOMIC DNA]</scope>
    <source>
        <strain evidence="2">TSY2</strain>
    </source>
</reference>
<proteinExistence type="predicted"/>
<dbReference type="Pfam" id="PF08811">
    <property type="entry name" value="DUF1800"/>
    <property type="match status" value="1"/>
</dbReference>
<accession>W4MFT7</accession>
<gene>
    <name evidence="1" type="ORF">ETSY2_04910</name>
</gene>
<evidence type="ECO:0000313" key="2">
    <source>
        <dbReference type="Proteomes" id="UP000019140"/>
    </source>
</evidence>
<evidence type="ECO:0008006" key="3">
    <source>
        <dbReference type="Google" id="ProtNLM"/>
    </source>
</evidence>